<dbReference type="SUPFAM" id="SSF55174">
    <property type="entry name" value="Alpha-L RNA-binding motif"/>
    <property type="match status" value="1"/>
</dbReference>
<keyword evidence="5" id="KW-0808">Transferase</keyword>
<organism evidence="5 6">
    <name type="scientific">Camelimonas abortus</name>
    <dbReference type="NCBI Taxonomy" id="1017184"/>
    <lineage>
        <taxon>Bacteria</taxon>
        <taxon>Pseudomonadati</taxon>
        <taxon>Pseudomonadota</taxon>
        <taxon>Alphaproteobacteria</taxon>
        <taxon>Hyphomicrobiales</taxon>
        <taxon>Chelatococcaceae</taxon>
        <taxon>Camelimonas</taxon>
    </lineage>
</organism>
<dbReference type="Pfam" id="PF01728">
    <property type="entry name" value="FtsJ"/>
    <property type="match status" value="1"/>
</dbReference>
<dbReference type="PANTHER" id="PTHR32319:SF0">
    <property type="entry name" value="BACTERIAL HEMOLYSIN-LIKE PROTEIN"/>
    <property type="match status" value="1"/>
</dbReference>
<evidence type="ECO:0000256" key="2">
    <source>
        <dbReference type="ARBA" id="ARBA00029460"/>
    </source>
</evidence>
<dbReference type="Gene3D" id="3.40.50.150">
    <property type="entry name" value="Vaccinia Virus protein VP39"/>
    <property type="match status" value="1"/>
</dbReference>
<dbReference type="NCBIfam" id="TIGR00478">
    <property type="entry name" value="tly"/>
    <property type="match status" value="1"/>
</dbReference>
<comment type="caution">
    <text evidence="5">The sequence shown here is derived from an EMBL/GenBank/DDBJ whole genome shotgun (WGS) entry which is preliminary data.</text>
</comment>
<feature type="domain" description="RNA-binding S4" evidence="4">
    <location>
        <begin position="4"/>
        <end position="65"/>
    </location>
</feature>
<dbReference type="EMBL" id="JBHRUV010000026">
    <property type="protein sequence ID" value="MFC3265926.1"/>
    <property type="molecule type" value="Genomic_DNA"/>
</dbReference>
<comment type="similarity">
    <text evidence="2">Belongs to the TlyA family.</text>
</comment>
<dbReference type="Proteomes" id="UP001595536">
    <property type="component" value="Unassembled WGS sequence"/>
</dbReference>
<dbReference type="InterPro" id="IPR002877">
    <property type="entry name" value="RNA_MeTrfase_FtsJ_dom"/>
</dbReference>
<evidence type="ECO:0000313" key="5">
    <source>
        <dbReference type="EMBL" id="MFC3265926.1"/>
    </source>
</evidence>
<sequence>MARERADRALVARGLFESRARAQEAIAAGLVAVNGRVIAKPSEKIGDDDAVTAAAPHPWASRGGVKLARALDHFGIEPAGWTCVDLGASTGGFTDVLLSRGAARVLAVDVGHGQLHPRIAADPRVVSLEGQDARAVTPELMRAHGFGAADMAVMDLSFISLKLALPAVPALLAPQGTLVALIKPQFEAGRAFVDSRGLVRDPAVRRRVCDGVVALLQELGFAVAGVIPSPIAGGDGNEEFLAAARLAR</sequence>
<dbReference type="Gene3D" id="3.10.290.10">
    <property type="entry name" value="RNA-binding S4 domain"/>
    <property type="match status" value="1"/>
</dbReference>
<dbReference type="PANTHER" id="PTHR32319">
    <property type="entry name" value="BACTERIAL HEMOLYSIN-LIKE PROTEIN"/>
    <property type="match status" value="1"/>
</dbReference>
<evidence type="ECO:0000256" key="3">
    <source>
        <dbReference type="PROSITE-ProRule" id="PRU00182"/>
    </source>
</evidence>
<keyword evidence="6" id="KW-1185">Reference proteome</keyword>
<gene>
    <name evidence="5" type="ORF">ACFOEX_06105</name>
</gene>
<dbReference type="RefSeq" id="WP_376830948.1">
    <property type="nucleotide sequence ID" value="NZ_JBHLWR010000006.1"/>
</dbReference>
<dbReference type="SUPFAM" id="SSF53335">
    <property type="entry name" value="S-adenosyl-L-methionine-dependent methyltransferases"/>
    <property type="match status" value="1"/>
</dbReference>
<proteinExistence type="inferred from homology"/>
<dbReference type="InterPro" id="IPR047048">
    <property type="entry name" value="TlyA"/>
</dbReference>
<dbReference type="GO" id="GO:0008168">
    <property type="term" value="F:methyltransferase activity"/>
    <property type="evidence" value="ECO:0007669"/>
    <property type="project" value="UniProtKB-KW"/>
</dbReference>
<evidence type="ECO:0000259" key="4">
    <source>
        <dbReference type="SMART" id="SM00363"/>
    </source>
</evidence>
<reference evidence="6" key="1">
    <citation type="journal article" date="2019" name="Int. J. Syst. Evol. Microbiol.">
        <title>The Global Catalogue of Microorganisms (GCM) 10K type strain sequencing project: providing services to taxonomists for standard genome sequencing and annotation.</title>
        <authorList>
            <consortium name="The Broad Institute Genomics Platform"/>
            <consortium name="The Broad Institute Genome Sequencing Center for Infectious Disease"/>
            <person name="Wu L."/>
            <person name="Ma J."/>
        </authorList>
    </citation>
    <scope>NUCLEOTIDE SEQUENCE [LARGE SCALE GENOMIC DNA]</scope>
    <source>
        <strain evidence="6">CCM 7941</strain>
    </source>
</reference>
<name>A0ABV7LDI8_9HYPH</name>
<dbReference type="CDD" id="cd02440">
    <property type="entry name" value="AdoMet_MTases"/>
    <property type="match status" value="1"/>
</dbReference>
<dbReference type="CDD" id="cd00165">
    <property type="entry name" value="S4"/>
    <property type="match status" value="1"/>
</dbReference>
<dbReference type="PIRSF" id="PIRSF005578">
    <property type="entry name" value="TlyA"/>
    <property type="match status" value="1"/>
</dbReference>
<dbReference type="InterPro" id="IPR004538">
    <property type="entry name" value="Hemolysin_A/TlyA"/>
</dbReference>
<dbReference type="SMART" id="SM00363">
    <property type="entry name" value="S4"/>
    <property type="match status" value="1"/>
</dbReference>
<dbReference type="InterPro" id="IPR029063">
    <property type="entry name" value="SAM-dependent_MTases_sf"/>
</dbReference>
<dbReference type="GO" id="GO:0032259">
    <property type="term" value="P:methylation"/>
    <property type="evidence" value="ECO:0007669"/>
    <property type="project" value="UniProtKB-KW"/>
</dbReference>
<dbReference type="InterPro" id="IPR002942">
    <property type="entry name" value="S4_RNA-bd"/>
</dbReference>
<evidence type="ECO:0000313" key="6">
    <source>
        <dbReference type="Proteomes" id="UP001595536"/>
    </source>
</evidence>
<protein>
    <submittedName>
        <fullName evidence="5">TlyA family RNA methyltransferase</fullName>
    </submittedName>
</protein>
<accession>A0ABV7LDI8</accession>
<dbReference type="Pfam" id="PF01479">
    <property type="entry name" value="S4"/>
    <property type="match status" value="1"/>
</dbReference>
<dbReference type="PROSITE" id="PS50889">
    <property type="entry name" value="S4"/>
    <property type="match status" value="1"/>
</dbReference>
<dbReference type="InterPro" id="IPR036986">
    <property type="entry name" value="S4_RNA-bd_sf"/>
</dbReference>
<keyword evidence="1 3" id="KW-0694">RNA-binding</keyword>
<keyword evidence="5" id="KW-0489">Methyltransferase</keyword>
<evidence type="ECO:0000256" key="1">
    <source>
        <dbReference type="ARBA" id="ARBA00022884"/>
    </source>
</evidence>